<evidence type="ECO:0000313" key="3">
    <source>
        <dbReference type="EMBL" id="NKE08302.1"/>
    </source>
</evidence>
<dbReference type="RefSeq" id="WP_167834650.1">
    <property type="nucleotide sequence ID" value="NZ_JAAVUM010000035.1"/>
</dbReference>
<dbReference type="AlphaFoldDB" id="A0A846TRF9"/>
<keyword evidence="2" id="KW-0472">Membrane</keyword>
<sequence length="558" mass="64268">MDDQLLEKRMENLKKAYDEMPEDENRSAILAAIKKDQKKQKQNKWFHLPYAASFIGVGMIAGVLMMQYIGDHAPSEEKTEQHQAAPGENRSGELKKSDVKAVFDDLEKYYQDRELQTKEKLGFLSGFENYLYRNIPMELNDEEAAFLSNLEAYEQTDLEDTRKKLTSEIDQAFTMPSEIIDKLMQGKNDEVTLDGPEFTLLNQLESFLGAYYLSMTYYEDDMNKAIENENAVEVVKKMNAGGAGLSSTALKEMSSKAVDNGYAFRKEEGRVVPYVNFSGLADRLRGSVNEDFIKYLELRSNRVQDRNGEVISFESLADLLVKLETSIATVKDETIKETMRNDVKSLFALFLVSEHIYDKNDELKDEVKKAYLYLMETYPETQTAATVQNMYKKMESNKFLKPDDVERLDPSNIEFPTHLKREDIIGRKVLPLPDSLLSSYKEFAAKKNFNILKNYGPFEIMQMYFHADQTGDYETKYALYSKNGGQPPKDQYIEEMKAAEMDISVILKGYKYATLYYSSEDPEKVIGVQLHFNDRSDAPVFQMVQEDGFWKVQFLPLQ</sequence>
<evidence type="ECO:0000256" key="2">
    <source>
        <dbReference type="SAM" id="Phobius"/>
    </source>
</evidence>
<feature type="region of interest" description="Disordered" evidence="1">
    <location>
        <begin position="74"/>
        <end position="96"/>
    </location>
</feature>
<protein>
    <submittedName>
        <fullName evidence="3">Uncharacterized protein</fullName>
    </submittedName>
</protein>
<accession>A0A846TRF9</accession>
<feature type="transmembrane region" description="Helical" evidence="2">
    <location>
        <begin position="48"/>
        <end position="69"/>
    </location>
</feature>
<evidence type="ECO:0000256" key="1">
    <source>
        <dbReference type="SAM" id="MobiDB-lite"/>
    </source>
</evidence>
<keyword evidence="2" id="KW-0812">Transmembrane</keyword>
<organism evidence="3 4">
    <name type="scientific">Mesobacillus selenatarsenatis</name>
    <dbReference type="NCBI Taxonomy" id="388741"/>
    <lineage>
        <taxon>Bacteria</taxon>
        <taxon>Bacillati</taxon>
        <taxon>Bacillota</taxon>
        <taxon>Bacilli</taxon>
        <taxon>Bacillales</taxon>
        <taxon>Bacillaceae</taxon>
        <taxon>Mesobacillus</taxon>
    </lineage>
</organism>
<reference evidence="3 4" key="1">
    <citation type="submission" date="2020-03" db="EMBL/GenBank/DDBJ databases">
        <authorList>
            <person name="Sun Q."/>
        </authorList>
    </citation>
    <scope>NUCLEOTIDE SEQUENCE [LARGE SCALE GENOMIC DNA]</scope>
    <source>
        <strain evidence="3 4">KACC 21451</strain>
    </source>
</reference>
<dbReference type="EMBL" id="JAAVUM010000035">
    <property type="protein sequence ID" value="NKE08302.1"/>
    <property type="molecule type" value="Genomic_DNA"/>
</dbReference>
<keyword evidence="2" id="KW-1133">Transmembrane helix</keyword>
<proteinExistence type="predicted"/>
<name>A0A846TRF9_9BACI</name>
<gene>
    <name evidence="3" type="ORF">GWK17_22995</name>
</gene>
<dbReference type="Proteomes" id="UP000587942">
    <property type="component" value="Unassembled WGS sequence"/>
</dbReference>
<comment type="caution">
    <text evidence="3">The sequence shown here is derived from an EMBL/GenBank/DDBJ whole genome shotgun (WGS) entry which is preliminary data.</text>
</comment>
<evidence type="ECO:0000313" key="4">
    <source>
        <dbReference type="Proteomes" id="UP000587942"/>
    </source>
</evidence>